<dbReference type="CDD" id="cd00838">
    <property type="entry name" value="MPP_superfamily"/>
    <property type="match status" value="1"/>
</dbReference>
<dbReference type="Proteomes" id="UP000673691">
    <property type="component" value="Unassembled WGS sequence"/>
</dbReference>
<protein>
    <recommendedName>
        <fullName evidence="3">Calcineurin-like phosphoesterase domain-containing protein</fullName>
    </recommendedName>
</protein>
<dbReference type="OrthoDB" id="10267127at2759"/>
<dbReference type="SUPFAM" id="SSF56300">
    <property type="entry name" value="Metallo-dependent phosphatases"/>
    <property type="match status" value="1"/>
</dbReference>
<dbReference type="InterPro" id="IPR029052">
    <property type="entry name" value="Metallo-depent_PP-like"/>
</dbReference>
<dbReference type="Gene3D" id="3.60.21.10">
    <property type="match status" value="1"/>
</dbReference>
<evidence type="ECO:0008006" key="3">
    <source>
        <dbReference type="Google" id="ProtNLM"/>
    </source>
</evidence>
<proteinExistence type="predicted"/>
<keyword evidence="2" id="KW-1185">Reference proteome</keyword>
<reference evidence="1 2" key="1">
    <citation type="journal article" name="Sci. Rep.">
        <title>Genome-scale phylogenetic analyses confirm Olpidium as the closest living zoosporic fungus to the non-flagellated, terrestrial fungi.</title>
        <authorList>
            <person name="Chang Y."/>
            <person name="Rochon D."/>
            <person name="Sekimoto S."/>
            <person name="Wang Y."/>
            <person name="Chovatia M."/>
            <person name="Sandor L."/>
            <person name="Salamov A."/>
            <person name="Grigoriev I.V."/>
            <person name="Stajich J.E."/>
            <person name="Spatafora J.W."/>
        </authorList>
    </citation>
    <scope>NUCLEOTIDE SEQUENCE [LARGE SCALE GENOMIC DNA]</scope>
    <source>
        <strain evidence="1">S191</strain>
    </source>
</reference>
<name>A0A8H8A221_9FUNG</name>
<sequence>MFEESIRSMKSRVVDSVALDAGGTGGSQLGPEREWEEKSAGLRYAASPGSFVGLGVGPRRGGLAGGEGFAAEREARRPRALASHTIPPHLLPSFRPSFPTSTRLPDAGAEGHSAFEYGSAQHRLRLLLLSDVHFCLDKIEALRRRYDFLIVSGDLVNVRQEGGATEKDYAEIRAVLDSLCELTAGGETLFWIPGSVGFKVAAVPFFHGR</sequence>
<dbReference type="AlphaFoldDB" id="A0A8H8A221"/>
<evidence type="ECO:0000313" key="2">
    <source>
        <dbReference type="Proteomes" id="UP000673691"/>
    </source>
</evidence>
<dbReference type="EMBL" id="JAEFCI010000564">
    <property type="protein sequence ID" value="KAG5463457.1"/>
    <property type="molecule type" value="Genomic_DNA"/>
</dbReference>
<gene>
    <name evidence="1" type="ORF">BJ554DRAFT_7331</name>
</gene>
<comment type="caution">
    <text evidence="1">The sequence shown here is derived from an EMBL/GenBank/DDBJ whole genome shotgun (WGS) entry which is preliminary data.</text>
</comment>
<accession>A0A8H8A221</accession>
<organism evidence="1 2">
    <name type="scientific">Olpidium bornovanus</name>
    <dbReference type="NCBI Taxonomy" id="278681"/>
    <lineage>
        <taxon>Eukaryota</taxon>
        <taxon>Fungi</taxon>
        <taxon>Fungi incertae sedis</taxon>
        <taxon>Olpidiomycota</taxon>
        <taxon>Olpidiomycotina</taxon>
        <taxon>Olpidiomycetes</taxon>
        <taxon>Olpidiales</taxon>
        <taxon>Olpidiaceae</taxon>
        <taxon>Olpidium</taxon>
    </lineage>
</organism>
<evidence type="ECO:0000313" key="1">
    <source>
        <dbReference type="EMBL" id="KAG5463457.1"/>
    </source>
</evidence>